<dbReference type="KEGG" id="atz:M5E07_11705"/>
<dbReference type="RefSeq" id="WP_252219422.1">
    <property type="nucleotide sequence ID" value="NZ_CP098732.1"/>
</dbReference>
<keyword evidence="7" id="KW-1185">Reference proteome</keyword>
<dbReference type="Pfam" id="PF00440">
    <property type="entry name" value="TetR_N"/>
    <property type="match status" value="1"/>
</dbReference>
<dbReference type="Proteomes" id="UP001056716">
    <property type="component" value="Chromosome"/>
</dbReference>
<organism evidence="6 7">
    <name type="scientific">Acinetobacter tibetensis</name>
    <dbReference type="NCBI Taxonomy" id="2943497"/>
    <lineage>
        <taxon>Bacteria</taxon>
        <taxon>Pseudomonadati</taxon>
        <taxon>Pseudomonadota</taxon>
        <taxon>Gammaproteobacteria</taxon>
        <taxon>Moraxellales</taxon>
        <taxon>Moraxellaceae</taxon>
        <taxon>Acinetobacter</taxon>
    </lineage>
</organism>
<keyword evidence="1" id="KW-0805">Transcription regulation</keyword>
<gene>
    <name evidence="6" type="ORF">M5E07_11705</name>
</gene>
<feature type="domain" description="HTH tetR-type" evidence="5">
    <location>
        <begin position="8"/>
        <end position="68"/>
    </location>
</feature>
<dbReference type="AlphaFoldDB" id="A0AAE9LPZ2"/>
<keyword evidence="2 4" id="KW-0238">DNA-binding</keyword>
<dbReference type="InterPro" id="IPR011075">
    <property type="entry name" value="TetR_C"/>
</dbReference>
<evidence type="ECO:0000256" key="3">
    <source>
        <dbReference type="ARBA" id="ARBA00023163"/>
    </source>
</evidence>
<sequence>MSELEKSSRRKQCILDAVIAALEDYEYGKLTIEEIAARAGVGKSTIYRWWKHKSDLVFEAFKQETASVFELDYAQSLEFNLKQQLLKLSHALNRPIGRALLVVLSEHREAAGAFFSQYLLPRREATRKLIQLAIQSGEIRADYPFELMLDTLYAPIHYQMIFFNHQPEEAYIQALLNMVLQPARMNTTEKVSP</sequence>
<reference evidence="6" key="1">
    <citation type="submission" date="2022-06" db="EMBL/GenBank/DDBJ databases">
        <title>Isolation, identification and characterization of iprodione-degrading strains in Lhasa, Tibet.</title>
        <authorList>
            <person name="Pan H."/>
        </authorList>
    </citation>
    <scope>NUCLEOTIDE SEQUENCE</scope>
    <source>
        <strain evidence="6">Y-23</strain>
    </source>
</reference>
<evidence type="ECO:0000259" key="5">
    <source>
        <dbReference type="PROSITE" id="PS50977"/>
    </source>
</evidence>
<dbReference type="PANTHER" id="PTHR30055">
    <property type="entry name" value="HTH-TYPE TRANSCRIPTIONAL REGULATOR RUTR"/>
    <property type="match status" value="1"/>
</dbReference>
<dbReference type="Gene3D" id="1.10.10.60">
    <property type="entry name" value="Homeodomain-like"/>
    <property type="match status" value="1"/>
</dbReference>
<dbReference type="PROSITE" id="PS50977">
    <property type="entry name" value="HTH_TETR_2"/>
    <property type="match status" value="1"/>
</dbReference>
<evidence type="ECO:0000256" key="2">
    <source>
        <dbReference type="ARBA" id="ARBA00023125"/>
    </source>
</evidence>
<evidence type="ECO:0000313" key="6">
    <source>
        <dbReference type="EMBL" id="USE82466.1"/>
    </source>
</evidence>
<dbReference type="SUPFAM" id="SSF48498">
    <property type="entry name" value="Tetracyclin repressor-like, C-terminal domain"/>
    <property type="match status" value="1"/>
</dbReference>
<dbReference type="PANTHER" id="PTHR30055:SF148">
    <property type="entry name" value="TETR-FAMILY TRANSCRIPTIONAL REGULATOR"/>
    <property type="match status" value="1"/>
</dbReference>
<proteinExistence type="predicted"/>
<dbReference type="GO" id="GO:0000976">
    <property type="term" value="F:transcription cis-regulatory region binding"/>
    <property type="evidence" value="ECO:0007669"/>
    <property type="project" value="TreeGrafter"/>
</dbReference>
<dbReference type="SUPFAM" id="SSF46689">
    <property type="entry name" value="Homeodomain-like"/>
    <property type="match status" value="1"/>
</dbReference>
<accession>A0AAE9LPZ2</accession>
<feature type="DNA-binding region" description="H-T-H motif" evidence="4">
    <location>
        <begin position="31"/>
        <end position="50"/>
    </location>
</feature>
<dbReference type="GO" id="GO:0003700">
    <property type="term" value="F:DNA-binding transcription factor activity"/>
    <property type="evidence" value="ECO:0007669"/>
    <property type="project" value="TreeGrafter"/>
</dbReference>
<dbReference type="InterPro" id="IPR001647">
    <property type="entry name" value="HTH_TetR"/>
</dbReference>
<protein>
    <submittedName>
        <fullName evidence="6">TetR/AcrR family transcriptional regulator</fullName>
    </submittedName>
</protein>
<dbReference type="InterPro" id="IPR009057">
    <property type="entry name" value="Homeodomain-like_sf"/>
</dbReference>
<dbReference type="Gene3D" id="1.10.357.10">
    <property type="entry name" value="Tetracycline Repressor, domain 2"/>
    <property type="match status" value="1"/>
</dbReference>
<keyword evidence="3" id="KW-0804">Transcription</keyword>
<dbReference type="EMBL" id="CP098732">
    <property type="protein sequence ID" value="USE82466.1"/>
    <property type="molecule type" value="Genomic_DNA"/>
</dbReference>
<evidence type="ECO:0000313" key="7">
    <source>
        <dbReference type="Proteomes" id="UP001056716"/>
    </source>
</evidence>
<evidence type="ECO:0000256" key="1">
    <source>
        <dbReference type="ARBA" id="ARBA00023015"/>
    </source>
</evidence>
<name>A0AAE9LPZ2_9GAMM</name>
<dbReference type="Pfam" id="PF16859">
    <property type="entry name" value="TetR_C_11"/>
    <property type="match status" value="1"/>
</dbReference>
<dbReference type="InterPro" id="IPR050109">
    <property type="entry name" value="HTH-type_TetR-like_transc_reg"/>
</dbReference>
<evidence type="ECO:0000256" key="4">
    <source>
        <dbReference type="PROSITE-ProRule" id="PRU00335"/>
    </source>
</evidence>
<dbReference type="InterPro" id="IPR036271">
    <property type="entry name" value="Tet_transcr_reg_TetR-rel_C_sf"/>
</dbReference>